<organism evidence="6">
    <name type="scientific">Equus asinus asinus</name>
    <dbReference type="NCBI Taxonomy" id="83772"/>
    <lineage>
        <taxon>Eukaryota</taxon>
        <taxon>Metazoa</taxon>
        <taxon>Chordata</taxon>
        <taxon>Craniata</taxon>
        <taxon>Vertebrata</taxon>
        <taxon>Euteleostomi</taxon>
        <taxon>Mammalia</taxon>
        <taxon>Eutheria</taxon>
        <taxon>Laurasiatheria</taxon>
        <taxon>Perissodactyla</taxon>
        <taxon>Equidae</taxon>
        <taxon>Equus</taxon>
    </lineage>
</organism>
<evidence type="ECO:0000313" key="6">
    <source>
        <dbReference type="Ensembl" id="ENSEASP00005004334.1"/>
    </source>
</evidence>
<evidence type="ECO:0000256" key="3">
    <source>
        <dbReference type="ARBA" id="ARBA00023157"/>
    </source>
</evidence>
<evidence type="ECO:0000259" key="5">
    <source>
        <dbReference type="PROSITE" id="PS50923"/>
    </source>
</evidence>
<dbReference type="Gene3D" id="2.10.70.10">
    <property type="entry name" value="Complement Module, domain 1"/>
    <property type="match status" value="2"/>
</dbReference>
<evidence type="ECO:0000256" key="1">
    <source>
        <dbReference type="ARBA" id="ARBA00022659"/>
    </source>
</evidence>
<dbReference type="AlphaFoldDB" id="A0A8C4L1Q0"/>
<protein>
    <recommendedName>
        <fullName evidence="5">Sushi domain-containing protein</fullName>
    </recommendedName>
</protein>
<feature type="domain" description="Sushi" evidence="5">
    <location>
        <begin position="77"/>
        <end position="135"/>
    </location>
</feature>
<dbReference type="InterPro" id="IPR000436">
    <property type="entry name" value="Sushi_SCR_CCP_dom"/>
</dbReference>
<reference evidence="6" key="1">
    <citation type="submission" date="2023-03" db="UniProtKB">
        <authorList>
            <consortium name="Ensembl"/>
        </authorList>
    </citation>
    <scope>IDENTIFICATION</scope>
</reference>
<evidence type="ECO:0000256" key="2">
    <source>
        <dbReference type="ARBA" id="ARBA00022729"/>
    </source>
</evidence>
<dbReference type="SUPFAM" id="SSF57535">
    <property type="entry name" value="Complement control module/SCR domain"/>
    <property type="match status" value="2"/>
</dbReference>
<dbReference type="CDD" id="cd00033">
    <property type="entry name" value="CCP"/>
    <property type="match status" value="1"/>
</dbReference>
<dbReference type="PROSITE" id="PS50923">
    <property type="entry name" value="SUSHI"/>
    <property type="match status" value="2"/>
</dbReference>
<proteinExistence type="predicted"/>
<accession>A0A8C4L1Q0</accession>
<name>A0A8C4L1Q0_EQUAS</name>
<dbReference type="Ensembl" id="ENSEAST00005004749.1">
    <property type="protein sequence ID" value="ENSEASP00005004334.1"/>
    <property type="gene ID" value="ENSEASG00005003281.1"/>
</dbReference>
<dbReference type="GO" id="GO:0001851">
    <property type="term" value="F:complement component C3b binding"/>
    <property type="evidence" value="ECO:0007669"/>
    <property type="project" value="TreeGrafter"/>
</dbReference>
<dbReference type="InterPro" id="IPR035976">
    <property type="entry name" value="Sushi/SCR/CCP_sf"/>
</dbReference>
<dbReference type="PANTHER" id="PTHR45785">
    <property type="entry name" value="COMPLEMENT FACTOR H-RELATED"/>
    <property type="match status" value="1"/>
</dbReference>
<dbReference type="Pfam" id="PF00084">
    <property type="entry name" value="Sushi"/>
    <property type="match status" value="2"/>
</dbReference>
<keyword evidence="2" id="KW-0732">Signal</keyword>
<dbReference type="SMART" id="SM00032">
    <property type="entry name" value="CCP"/>
    <property type="match status" value="2"/>
</dbReference>
<dbReference type="OMA" id="ACYESIG"/>
<dbReference type="PANTHER" id="PTHR45785:SF7">
    <property type="entry name" value="COMPLEMENT FACTOR H"/>
    <property type="match status" value="1"/>
</dbReference>
<evidence type="ECO:0000256" key="4">
    <source>
        <dbReference type="PROSITE-ProRule" id="PRU00302"/>
    </source>
</evidence>
<feature type="disulfide bond" evidence="4">
    <location>
        <begin position="79"/>
        <end position="122"/>
    </location>
</feature>
<dbReference type="InterPro" id="IPR051503">
    <property type="entry name" value="ComplSys_Reg/VirEntry_Med"/>
</dbReference>
<dbReference type="GO" id="GO:0006956">
    <property type="term" value="P:complement activation"/>
    <property type="evidence" value="ECO:0007669"/>
    <property type="project" value="TreeGrafter"/>
</dbReference>
<keyword evidence="3 4" id="KW-1015">Disulfide bond</keyword>
<keyword evidence="1 4" id="KW-0768">Sushi</keyword>
<dbReference type="GO" id="GO:0005615">
    <property type="term" value="C:extracellular space"/>
    <property type="evidence" value="ECO:0007669"/>
    <property type="project" value="TreeGrafter"/>
</dbReference>
<sequence length="156" mass="17405">ITCHMGKWSSPPQCVDVSCKKPPKVENAVIPNEMSRYPSGERVHYECIKPFDLFGETEVICLNGTWTDPPQCKVSKRKCGSPPPIDNGDITTFPLPAYSPGSTVEYQCQSLYVLQGNRIMTCRNGEWSKPPKCLGKYFNSLMNLGKICVMSMTCCL</sequence>
<feature type="domain" description="Sushi" evidence="5">
    <location>
        <begin position="17"/>
        <end position="74"/>
    </location>
</feature>
<dbReference type="FunFam" id="2.10.70.10:FF:000026">
    <property type="entry name" value="Complement inhibitory factor H"/>
    <property type="match status" value="2"/>
</dbReference>
<comment type="caution">
    <text evidence="4">Lacks conserved residue(s) required for the propagation of feature annotation.</text>
</comment>